<dbReference type="InterPro" id="IPR000160">
    <property type="entry name" value="GGDEF_dom"/>
</dbReference>
<dbReference type="InterPro" id="IPR050469">
    <property type="entry name" value="Diguanylate_Cyclase"/>
</dbReference>
<proteinExistence type="predicted"/>
<protein>
    <recommendedName>
        <fullName evidence="1">diguanylate cyclase</fullName>
        <ecNumber evidence="1">2.7.7.65</ecNumber>
    </recommendedName>
</protein>
<dbReference type="EMBL" id="BAAAEW010000047">
    <property type="protein sequence ID" value="GAA0767719.1"/>
    <property type="molecule type" value="Genomic_DNA"/>
</dbReference>
<dbReference type="PROSITE" id="PS50887">
    <property type="entry name" value="GGDEF"/>
    <property type="match status" value="1"/>
</dbReference>
<feature type="domain" description="GGDEF" evidence="3">
    <location>
        <begin position="197"/>
        <end position="326"/>
    </location>
</feature>
<dbReference type="RefSeq" id="WP_141289477.1">
    <property type="nucleotide sequence ID" value="NZ_BAAAEW010000047.1"/>
</dbReference>
<dbReference type="InterPro" id="IPR043128">
    <property type="entry name" value="Rev_trsase/Diguanyl_cyclase"/>
</dbReference>
<gene>
    <name evidence="4" type="ORF">GCM10009107_56900</name>
</gene>
<dbReference type="SUPFAM" id="SSF55073">
    <property type="entry name" value="Nucleotide cyclase"/>
    <property type="match status" value="1"/>
</dbReference>
<dbReference type="EC" id="2.7.7.65" evidence="1"/>
<dbReference type="CDD" id="cd01949">
    <property type="entry name" value="GGDEF"/>
    <property type="match status" value="1"/>
</dbReference>
<comment type="catalytic activity">
    <reaction evidence="2">
        <text>2 GTP = 3',3'-c-di-GMP + 2 diphosphate</text>
        <dbReference type="Rhea" id="RHEA:24898"/>
        <dbReference type="ChEBI" id="CHEBI:33019"/>
        <dbReference type="ChEBI" id="CHEBI:37565"/>
        <dbReference type="ChEBI" id="CHEBI:58805"/>
        <dbReference type="EC" id="2.7.7.65"/>
    </reaction>
</comment>
<keyword evidence="5" id="KW-1185">Reference proteome</keyword>
<evidence type="ECO:0000256" key="1">
    <source>
        <dbReference type="ARBA" id="ARBA00012528"/>
    </source>
</evidence>
<dbReference type="NCBIfam" id="TIGR00254">
    <property type="entry name" value="GGDEF"/>
    <property type="match status" value="1"/>
</dbReference>
<reference evidence="5" key="1">
    <citation type="journal article" date="2019" name="Int. J. Syst. Evol. Microbiol.">
        <title>The Global Catalogue of Microorganisms (GCM) 10K type strain sequencing project: providing services to taxonomists for standard genome sequencing and annotation.</title>
        <authorList>
            <consortium name="The Broad Institute Genomics Platform"/>
            <consortium name="The Broad Institute Genome Sequencing Center for Infectious Disease"/>
            <person name="Wu L."/>
            <person name="Ma J."/>
        </authorList>
    </citation>
    <scope>NUCLEOTIDE SEQUENCE [LARGE SCALE GENOMIC DNA]</scope>
    <source>
        <strain evidence="5">JCM 15503</strain>
    </source>
</reference>
<dbReference type="PANTHER" id="PTHR45138:SF9">
    <property type="entry name" value="DIGUANYLATE CYCLASE DGCM-RELATED"/>
    <property type="match status" value="1"/>
</dbReference>
<name>A0ABP3VTT0_9BURK</name>
<comment type="caution">
    <text evidence="4">The sequence shown here is derived from an EMBL/GenBank/DDBJ whole genome shotgun (WGS) entry which is preliminary data.</text>
</comment>
<dbReference type="InterPro" id="IPR029787">
    <property type="entry name" value="Nucleotide_cyclase"/>
</dbReference>
<evidence type="ECO:0000313" key="5">
    <source>
        <dbReference type="Proteomes" id="UP001500279"/>
    </source>
</evidence>
<dbReference type="PANTHER" id="PTHR45138">
    <property type="entry name" value="REGULATORY COMPONENTS OF SENSORY TRANSDUCTION SYSTEM"/>
    <property type="match status" value="1"/>
</dbReference>
<sequence length="345" mass="39335">MRPIVERLAELTGLRDRDALDVSLLSALAELSGARRVALHRLVGEDPGRRWLMRAHVEAAAAGGHTEVQIEPLWADLRGQPRFDERPDWCDCLLSQQARAWRPTEATSLFPLWVDETPVAIIELETAQALTPTMRKHALALLQVMRNQLGMLDYSERDTLTSLLNRKSFDESFYRASAPLPVAVLTDDEARRRESPLRYWLAVVDIDHFKLVNDGFGHLIGDEVLLLVARVMRGSFRFYDQLYRFGGEEFVLLLRCGTEHDAMLAFERFRTRVEAYLFPQVKHITVSIGFTDVRTGDSPTAAVERADQAVYYAKHNGRNQVRCREALRRDGLLADEEKSSDVELF</sequence>
<dbReference type="Pfam" id="PF00990">
    <property type="entry name" value="GGDEF"/>
    <property type="match status" value="1"/>
</dbReference>
<dbReference type="Proteomes" id="UP001500279">
    <property type="component" value="Unassembled WGS sequence"/>
</dbReference>
<evidence type="ECO:0000256" key="2">
    <source>
        <dbReference type="ARBA" id="ARBA00034247"/>
    </source>
</evidence>
<dbReference type="SMART" id="SM00267">
    <property type="entry name" value="GGDEF"/>
    <property type="match status" value="1"/>
</dbReference>
<dbReference type="Gene3D" id="3.30.70.270">
    <property type="match status" value="1"/>
</dbReference>
<evidence type="ECO:0000313" key="4">
    <source>
        <dbReference type="EMBL" id="GAA0767719.1"/>
    </source>
</evidence>
<organism evidence="4 5">
    <name type="scientific">Ideonella azotifigens</name>
    <dbReference type="NCBI Taxonomy" id="513160"/>
    <lineage>
        <taxon>Bacteria</taxon>
        <taxon>Pseudomonadati</taxon>
        <taxon>Pseudomonadota</taxon>
        <taxon>Betaproteobacteria</taxon>
        <taxon>Burkholderiales</taxon>
        <taxon>Sphaerotilaceae</taxon>
        <taxon>Ideonella</taxon>
    </lineage>
</organism>
<accession>A0ABP3VTT0</accession>
<evidence type="ECO:0000259" key="3">
    <source>
        <dbReference type="PROSITE" id="PS50887"/>
    </source>
</evidence>